<dbReference type="Proteomes" id="UP000239326">
    <property type="component" value="Chromosome"/>
</dbReference>
<organism evidence="2 3">
    <name type="scientific">Simplicispira suum</name>
    <dbReference type="NCBI Taxonomy" id="2109915"/>
    <lineage>
        <taxon>Bacteria</taxon>
        <taxon>Pseudomonadati</taxon>
        <taxon>Pseudomonadota</taxon>
        <taxon>Betaproteobacteria</taxon>
        <taxon>Burkholderiales</taxon>
        <taxon>Comamonadaceae</taxon>
        <taxon>Simplicispira</taxon>
    </lineage>
</organism>
<feature type="compositionally biased region" description="Low complexity" evidence="1">
    <location>
        <begin position="246"/>
        <end position="261"/>
    </location>
</feature>
<evidence type="ECO:0000256" key="1">
    <source>
        <dbReference type="SAM" id="MobiDB-lite"/>
    </source>
</evidence>
<dbReference type="RefSeq" id="WP_106447827.1">
    <property type="nucleotide sequence ID" value="NZ_CP027669.1"/>
</dbReference>
<protein>
    <submittedName>
        <fullName evidence="2">Peptidase</fullName>
    </submittedName>
</protein>
<keyword evidence="3" id="KW-1185">Reference proteome</keyword>
<reference evidence="2 3" key="1">
    <citation type="submission" date="2018-03" db="EMBL/GenBank/DDBJ databases">
        <title>Genome sequencing of Simplicispira sp.</title>
        <authorList>
            <person name="Kim S.-J."/>
            <person name="Heo J."/>
            <person name="Kwon S.-W."/>
        </authorList>
    </citation>
    <scope>NUCLEOTIDE SEQUENCE [LARGE SCALE GENOMIC DNA]</scope>
    <source>
        <strain evidence="2 3">SC1-8</strain>
    </source>
</reference>
<evidence type="ECO:0000313" key="2">
    <source>
        <dbReference type="EMBL" id="AVO42852.1"/>
    </source>
</evidence>
<dbReference type="OrthoDB" id="6188167at2"/>
<feature type="region of interest" description="Disordered" evidence="1">
    <location>
        <begin position="652"/>
        <end position="676"/>
    </location>
</feature>
<feature type="region of interest" description="Disordered" evidence="1">
    <location>
        <begin position="226"/>
        <end position="261"/>
    </location>
</feature>
<evidence type="ECO:0000313" key="3">
    <source>
        <dbReference type="Proteomes" id="UP000239326"/>
    </source>
</evidence>
<sequence>MTLSAVRSRAVFRACVVSAVREGELLMEQLVMYTLDALSKLESETRVIAKRDMASEALRLLRQHQAGLVKAYPMALLEMFADGPAAPAAKPAQATSLDFGELSLVDDDEVQAQVELSRAQQMALHTTEEVLSELNGLVSSAQGLSRVQPERNPLRPENYIRALQRVVADTQVIAPVREAWMQHMRELLGQQLLDVYKRAAKGLREHGIEQVGWGARAGVPADYQPSGQGGWSGSVHGQVGAGGHSGWSPGSPSGYSHSLHSGMAPQVEEALLTVGILRQMLAGGGDPYQEMQPMPGVAYAAQPSGQVPMRPNPGGVGYAAVGVSDAMEDIAQLERLVGRLANSQPAYLHSGQSAVRSNPGSLYAASESAPMGAEVVARMVENISQDSRLLPPVQKAVQDLEPAIRKLIRHDPRFFSDANHPARRLLDELTQRSLAYTHVDAPGFSRFMRLVDQAVSHLARVEITSAAPFETVRRALQAAWEAQQKKMEARQEREKYALMLAEEREMRAERIAEEIGALPELAGAPQDIADFVTGPWVDLVAGMPADTQGTLSREARDAIALAGLLLWSVQPELAGRDPDRLDEAAVLLPVRLRTGLEAADRPAEEVDRLLERLAELHQAAMLARPPDIELPDDSAEEIAEPISDSESVLYDPEAADEPQAQPEPTPDPAPAPPESDGFVIGAWVDLLSSGRRLRTQLTWCSPHSTLFLFTAPDSSTQSMTRRMRDKLVAEGALKVVSAHSVVGQAIDSLAQSARASTPGKR</sequence>
<gene>
    <name evidence="2" type="ORF">C6571_17510</name>
</gene>
<dbReference type="Pfam" id="PF07793">
    <property type="entry name" value="DUF1631"/>
    <property type="match status" value="1"/>
</dbReference>
<accession>A0A2S0N3X8</accession>
<dbReference type="KEGG" id="simp:C6571_17510"/>
<dbReference type="EMBL" id="CP027669">
    <property type="protein sequence ID" value="AVO42852.1"/>
    <property type="molecule type" value="Genomic_DNA"/>
</dbReference>
<proteinExistence type="predicted"/>
<name>A0A2S0N3X8_9BURK</name>
<feature type="compositionally biased region" description="Pro residues" evidence="1">
    <location>
        <begin position="661"/>
        <end position="673"/>
    </location>
</feature>
<dbReference type="InterPro" id="IPR012434">
    <property type="entry name" value="DUF1631"/>
</dbReference>
<dbReference type="AlphaFoldDB" id="A0A2S0N3X8"/>